<feature type="transmembrane region" description="Helical" evidence="2">
    <location>
        <begin position="378"/>
        <end position="396"/>
    </location>
</feature>
<feature type="transmembrane region" description="Helical" evidence="2">
    <location>
        <begin position="355"/>
        <end position="372"/>
    </location>
</feature>
<dbReference type="AlphaFoldDB" id="A0AAV3XGW9"/>
<keyword evidence="2" id="KW-1133">Transmembrane helix</keyword>
<feature type="transmembrane region" description="Helical" evidence="2">
    <location>
        <begin position="40"/>
        <end position="61"/>
    </location>
</feature>
<feature type="transmembrane region" description="Helical" evidence="2">
    <location>
        <begin position="179"/>
        <end position="196"/>
    </location>
</feature>
<keyword evidence="4" id="KW-1185">Reference proteome</keyword>
<evidence type="ECO:0000256" key="2">
    <source>
        <dbReference type="SAM" id="Phobius"/>
    </source>
</evidence>
<dbReference type="RefSeq" id="WP_226582888.1">
    <property type="nucleotide sequence ID" value="NZ_BLAY01000051.1"/>
</dbReference>
<feature type="transmembrane region" description="Helical" evidence="2">
    <location>
        <begin position="121"/>
        <end position="143"/>
    </location>
</feature>
<sequence>MKKGWLGITAKAGKLPVAAQSIKSRIAALNNQARENWREILLVVALAAIAGIASYLGSQLIDPWLLTDRGADLWFSADIPRVFANMTDRFSNHSRTKVHPIFSLIAFPPVFLMQKVLGQEALTAVRLAIAAVAALCIMALFILLRLMGCRRFDAALFSILGATSAAAMFWFVVPETYPFGALSILAGLCLVAIAQYRKLSAQWYAVVSAATLSITTTNWMVGILATLAKYRRKWAWKITLDALCLTVLLWGVQKSIFPSAGFFIVINDSEEKNYMLRQASGGFWHVLQSFVAHTMVMPDMRVIPHWKKLELLRVLTQRAIPGSASVWGTVAVILWMALLALGIWGFFAAKQHRQLRIVLGFSILGQLALHTVYGEETFLYSLHFLPLLIVLAAFSTQTPARSIALVLAGMLVLTAGVNNGLQLLKAKEVMNSQAQPPKQVIKQMQQRPTEASTPFVGSFRVSENLQNTSDRS</sequence>
<dbReference type="Proteomes" id="UP001050975">
    <property type="component" value="Unassembled WGS sequence"/>
</dbReference>
<feature type="transmembrane region" description="Helical" evidence="2">
    <location>
        <begin position="155"/>
        <end position="173"/>
    </location>
</feature>
<organism evidence="3 4">
    <name type="scientific">Microseira wollei NIES-4236</name>
    <dbReference type="NCBI Taxonomy" id="2530354"/>
    <lineage>
        <taxon>Bacteria</taxon>
        <taxon>Bacillati</taxon>
        <taxon>Cyanobacteriota</taxon>
        <taxon>Cyanophyceae</taxon>
        <taxon>Oscillatoriophycideae</taxon>
        <taxon>Aerosakkonematales</taxon>
        <taxon>Aerosakkonemataceae</taxon>
        <taxon>Microseira</taxon>
    </lineage>
</organism>
<name>A0AAV3XGW9_9CYAN</name>
<reference evidence="3" key="1">
    <citation type="submission" date="2019-10" db="EMBL/GenBank/DDBJ databases">
        <title>Draft genome sequece of Microseira wollei NIES-4236.</title>
        <authorList>
            <person name="Yamaguchi H."/>
            <person name="Suzuki S."/>
            <person name="Kawachi M."/>
        </authorList>
    </citation>
    <scope>NUCLEOTIDE SEQUENCE</scope>
    <source>
        <strain evidence="3">NIES-4236</strain>
    </source>
</reference>
<dbReference type="EMBL" id="BLAY01000051">
    <property type="protein sequence ID" value="GET38727.1"/>
    <property type="molecule type" value="Genomic_DNA"/>
</dbReference>
<feature type="transmembrane region" description="Helical" evidence="2">
    <location>
        <begin position="203"/>
        <end position="228"/>
    </location>
</feature>
<comment type="caution">
    <text evidence="3">The sequence shown here is derived from an EMBL/GenBank/DDBJ whole genome shotgun (WGS) entry which is preliminary data.</text>
</comment>
<feature type="region of interest" description="Disordered" evidence="1">
    <location>
        <begin position="437"/>
        <end position="457"/>
    </location>
</feature>
<gene>
    <name evidence="3" type="ORF">MiSe_34860</name>
</gene>
<feature type="compositionally biased region" description="Polar residues" evidence="1">
    <location>
        <begin position="437"/>
        <end position="452"/>
    </location>
</feature>
<protein>
    <recommendedName>
        <fullName evidence="5">Glycosyltransferase RgtA/B/C/D-like domain-containing protein</fullName>
    </recommendedName>
</protein>
<accession>A0AAV3XGW9</accession>
<evidence type="ECO:0008006" key="5">
    <source>
        <dbReference type="Google" id="ProtNLM"/>
    </source>
</evidence>
<proteinExistence type="predicted"/>
<evidence type="ECO:0000256" key="1">
    <source>
        <dbReference type="SAM" id="MobiDB-lite"/>
    </source>
</evidence>
<evidence type="ECO:0000313" key="4">
    <source>
        <dbReference type="Proteomes" id="UP001050975"/>
    </source>
</evidence>
<feature type="transmembrane region" description="Helical" evidence="2">
    <location>
        <begin position="324"/>
        <end position="348"/>
    </location>
</feature>
<keyword evidence="2" id="KW-0472">Membrane</keyword>
<feature type="transmembrane region" description="Helical" evidence="2">
    <location>
        <begin position="282"/>
        <end position="304"/>
    </location>
</feature>
<feature type="transmembrane region" description="Helical" evidence="2">
    <location>
        <begin position="403"/>
        <end position="421"/>
    </location>
</feature>
<keyword evidence="2" id="KW-0812">Transmembrane</keyword>
<evidence type="ECO:0000313" key="3">
    <source>
        <dbReference type="EMBL" id="GET38727.1"/>
    </source>
</evidence>